<dbReference type="InterPro" id="IPR004360">
    <property type="entry name" value="Glyas_Fos-R_dOase_dom"/>
</dbReference>
<feature type="domain" description="VOC" evidence="1">
    <location>
        <begin position="5"/>
        <end position="128"/>
    </location>
</feature>
<dbReference type="CDD" id="cd07246">
    <property type="entry name" value="VOC_like"/>
    <property type="match status" value="1"/>
</dbReference>
<dbReference type="Gene3D" id="3.10.180.10">
    <property type="entry name" value="2,3-Dihydroxybiphenyl 1,2-Dioxygenase, domain 1"/>
    <property type="match status" value="1"/>
</dbReference>
<dbReference type="Pfam" id="PF00903">
    <property type="entry name" value="Glyoxalase"/>
    <property type="match status" value="1"/>
</dbReference>
<dbReference type="InterPro" id="IPR029068">
    <property type="entry name" value="Glyas_Bleomycin-R_OHBP_Dase"/>
</dbReference>
<name>A0ABT8HYW5_9BACL</name>
<keyword evidence="3" id="KW-1185">Reference proteome</keyword>
<evidence type="ECO:0000313" key="3">
    <source>
        <dbReference type="Proteomes" id="UP001172721"/>
    </source>
</evidence>
<comment type="caution">
    <text evidence="2">The sequence shown here is derived from an EMBL/GenBank/DDBJ whole genome shotgun (WGS) entry which is preliminary data.</text>
</comment>
<organism evidence="2 3">
    <name type="scientific">Fictibacillus fluitans</name>
    <dbReference type="NCBI Taxonomy" id="3058422"/>
    <lineage>
        <taxon>Bacteria</taxon>
        <taxon>Bacillati</taxon>
        <taxon>Bacillota</taxon>
        <taxon>Bacilli</taxon>
        <taxon>Bacillales</taxon>
        <taxon>Fictibacillaceae</taxon>
        <taxon>Fictibacillus</taxon>
    </lineage>
</organism>
<sequence>MNREGSNLIPMLAVDHGEKAIEFYKKVFGAHESNKMVNDMGKIEHCELEFKGTRIMVADEFPGHNHAAKSLGGTPVILYVKMENVEVLVDKAVNSGAVILRPIQELPNGERIGKIQDPFGHVWMLASQQ</sequence>
<proteinExistence type="predicted"/>
<dbReference type="InterPro" id="IPR037523">
    <property type="entry name" value="VOC_core"/>
</dbReference>
<accession>A0ABT8HYW5</accession>
<dbReference type="RefSeq" id="WP_301166994.1">
    <property type="nucleotide sequence ID" value="NZ_JAUHTR010000008.1"/>
</dbReference>
<dbReference type="SUPFAM" id="SSF54593">
    <property type="entry name" value="Glyoxalase/Bleomycin resistance protein/Dihydroxybiphenyl dioxygenase"/>
    <property type="match status" value="1"/>
</dbReference>
<dbReference type="EMBL" id="JAUHTR010000008">
    <property type="protein sequence ID" value="MDN4525976.1"/>
    <property type="molecule type" value="Genomic_DNA"/>
</dbReference>
<dbReference type="PROSITE" id="PS51819">
    <property type="entry name" value="VOC"/>
    <property type="match status" value="1"/>
</dbReference>
<evidence type="ECO:0000259" key="1">
    <source>
        <dbReference type="PROSITE" id="PS51819"/>
    </source>
</evidence>
<evidence type="ECO:0000313" key="2">
    <source>
        <dbReference type="EMBL" id="MDN4525976.1"/>
    </source>
</evidence>
<dbReference type="PANTHER" id="PTHR34109">
    <property type="entry name" value="BNAUNNG04460D PROTEIN-RELATED"/>
    <property type="match status" value="1"/>
</dbReference>
<dbReference type="PANTHER" id="PTHR34109:SF1">
    <property type="entry name" value="VOC DOMAIN-CONTAINING PROTEIN"/>
    <property type="match status" value="1"/>
</dbReference>
<dbReference type="Proteomes" id="UP001172721">
    <property type="component" value="Unassembled WGS sequence"/>
</dbReference>
<reference evidence="2" key="1">
    <citation type="submission" date="2023-07" db="EMBL/GenBank/DDBJ databases">
        <title>Fictibacillus sp. isolated from freshwater pond.</title>
        <authorList>
            <person name="Kirdat K."/>
            <person name="Bhat A."/>
            <person name="Mourya A."/>
            <person name="Yadav A."/>
        </authorList>
    </citation>
    <scope>NUCLEOTIDE SEQUENCE</scope>
    <source>
        <strain evidence="2">NE201</strain>
    </source>
</reference>
<protein>
    <submittedName>
        <fullName evidence="2">VOC family protein</fullName>
    </submittedName>
</protein>
<gene>
    <name evidence="2" type="ORF">QYB97_15935</name>
</gene>